<protein>
    <submittedName>
        <fullName evidence="2">Uncharacterized protein</fullName>
    </submittedName>
</protein>
<dbReference type="PANTHER" id="PTHR13402">
    <property type="entry name" value="RGPR-RELATED"/>
    <property type="match status" value="1"/>
</dbReference>
<dbReference type="GO" id="GO:0007030">
    <property type="term" value="P:Golgi organization"/>
    <property type="evidence" value="ECO:0007669"/>
    <property type="project" value="TreeGrafter"/>
</dbReference>
<dbReference type="OrthoDB" id="8918678at2759"/>
<feature type="compositionally biased region" description="Low complexity" evidence="1">
    <location>
        <begin position="27"/>
        <end position="36"/>
    </location>
</feature>
<feature type="non-terminal residue" evidence="2">
    <location>
        <position position="1"/>
    </location>
</feature>
<sequence length="312" mass="33807">DHQQAEYQQDEYQQGEYQQDEYQHADYQQSEYQQGEYQHEHAAEDHQNDANQQPPTEPGVLPVSGEYQGQSEYHEQGDQQQQQQHQQHDNSAGNNAWWGNGNGSHTDINAAGEQPAALDHGTQEPVQEEFDEGQFISFGAVPTIPSFGQPAVPVNNNNNNNNQPAFDDGDDLGFGNNALKKDKPTVAEEADATSAQQANTPAGDDSDESKGTWLLSKLNIFSGEKRESTPKAVKANLGEESSFYYDNERKQWVNKKAGSESPAAAAESLPPPPSSGSATPPAAASGGPPRAGAGSVARRGARSRYVDVLNTN</sequence>
<proteinExistence type="predicted"/>
<feature type="compositionally biased region" description="Low complexity" evidence="1">
    <location>
        <begin position="155"/>
        <end position="166"/>
    </location>
</feature>
<comment type="caution">
    <text evidence="2">The sequence shown here is derived from an EMBL/GenBank/DDBJ whole genome shotgun (WGS) entry which is preliminary data.</text>
</comment>
<feature type="compositionally biased region" description="Low complexity" evidence="1">
    <location>
        <begin position="259"/>
        <end position="268"/>
    </location>
</feature>
<evidence type="ECO:0000256" key="1">
    <source>
        <dbReference type="SAM" id="MobiDB-lite"/>
    </source>
</evidence>
<keyword evidence="3" id="KW-1185">Reference proteome</keyword>
<feature type="compositionally biased region" description="Low complexity" evidence="1">
    <location>
        <begin position="79"/>
        <end position="99"/>
    </location>
</feature>
<dbReference type="GO" id="GO:0012507">
    <property type="term" value="C:ER to Golgi transport vesicle membrane"/>
    <property type="evidence" value="ECO:0007669"/>
    <property type="project" value="TreeGrafter"/>
</dbReference>
<dbReference type="GO" id="GO:0070973">
    <property type="term" value="P:protein localization to endoplasmic reticulum exit site"/>
    <property type="evidence" value="ECO:0007669"/>
    <property type="project" value="TreeGrafter"/>
</dbReference>
<dbReference type="PANTHER" id="PTHR13402:SF6">
    <property type="entry name" value="SECRETORY 16, ISOFORM I"/>
    <property type="match status" value="1"/>
</dbReference>
<gene>
    <name evidence="2" type="ORF">BGZ65_011405</name>
</gene>
<reference evidence="2" key="1">
    <citation type="journal article" date="2020" name="Fungal Divers.">
        <title>Resolving the Mortierellaceae phylogeny through synthesis of multi-gene phylogenetics and phylogenomics.</title>
        <authorList>
            <person name="Vandepol N."/>
            <person name="Liber J."/>
            <person name="Desiro A."/>
            <person name="Na H."/>
            <person name="Kennedy M."/>
            <person name="Barry K."/>
            <person name="Grigoriev I.V."/>
            <person name="Miller A.N."/>
            <person name="O'Donnell K."/>
            <person name="Stajich J.E."/>
            <person name="Bonito G."/>
        </authorList>
    </citation>
    <scope>NUCLEOTIDE SEQUENCE</scope>
    <source>
        <strain evidence="2">MES-2147</strain>
    </source>
</reference>
<dbReference type="Proteomes" id="UP000749646">
    <property type="component" value="Unassembled WGS sequence"/>
</dbReference>
<feature type="region of interest" description="Disordered" evidence="1">
    <location>
        <begin position="224"/>
        <end position="312"/>
    </location>
</feature>
<organism evidence="2 3">
    <name type="scientific">Modicella reniformis</name>
    <dbReference type="NCBI Taxonomy" id="1440133"/>
    <lineage>
        <taxon>Eukaryota</taxon>
        <taxon>Fungi</taxon>
        <taxon>Fungi incertae sedis</taxon>
        <taxon>Mucoromycota</taxon>
        <taxon>Mortierellomycotina</taxon>
        <taxon>Mortierellomycetes</taxon>
        <taxon>Mortierellales</taxon>
        <taxon>Mortierellaceae</taxon>
        <taxon>Modicella</taxon>
    </lineage>
</organism>
<evidence type="ECO:0000313" key="2">
    <source>
        <dbReference type="EMBL" id="KAF9993127.1"/>
    </source>
</evidence>
<accession>A0A9P6SRG0</accession>
<dbReference type="GO" id="GO:0070971">
    <property type="term" value="C:endoplasmic reticulum exit site"/>
    <property type="evidence" value="ECO:0007669"/>
    <property type="project" value="TreeGrafter"/>
</dbReference>
<dbReference type="EMBL" id="JAAAHW010001940">
    <property type="protein sequence ID" value="KAF9993127.1"/>
    <property type="molecule type" value="Genomic_DNA"/>
</dbReference>
<dbReference type="AlphaFoldDB" id="A0A9P6SRG0"/>
<feature type="region of interest" description="Disordered" evidence="1">
    <location>
        <begin position="1"/>
        <end position="129"/>
    </location>
</feature>
<feature type="compositionally biased region" description="Basic and acidic residues" evidence="1">
    <location>
        <begin position="37"/>
        <end position="48"/>
    </location>
</feature>
<name>A0A9P6SRG0_9FUNG</name>
<feature type="compositionally biased region" description="Low complexity" evidence="1">
    <location>
        <begin position="275"/>
        <end position="298"/>
    </location>
</feature>
<evidence type="ECO:0000313" key="3">
    <source>
        <dbReference type="Proteomes" id="UP000749646"/>
    </source>
</evidence>
<feature type="region of interest" description="Disordered" evidence="1">
    <location>
        <begin position="147"/>
        <end position="211"/>
    </location>
</feature>
<feature type="compositionally biased region" description="Low complexity" evidence="1">
    <location>
        <begin position="1"/>
        <end position="17"/>
    </location>
</feature>